<keyword evidence="4" id="KW-0067">ATP-binding</keyword>
<accession>A0A1I7RJI5</accession>
<evidence type="ECO:0000313" key="7">
    <source>
        <dbReference type="EMBL" id="CAG9128904.1"/>
    </source>
</evidence>
<dbReference type="InterPro" id="IPR027417">
    <property type="entry name" value="P-loop_NTPase"/>
</dbReference>
<evidence type="ECO:0000313" key="8">
    <source>
        <dbReference type="Proteomes" id="UP000095284"/>
    </source>
</evidence>
<dbReference type="Proteomes" id="UP000582659">
    <property type="component" value="Unassembled WGS sequence"/>
</dbReference>
<dbReference type="InterPro" id="IPR041679">
    <property type="entry name" value="DNA2/NAM7-like_C"/>
</dbReference>
<dbReference type="PANTHER" id="PTHR43788">
    <property type="entry name" value="DNA2/NAM7 HELICASE FAMILY MEMBER"/>
    <property type="match status" value="1"/>
</dbReference>
<proteinExistence type="predicted"/>
<dbReference type="GO" id="GO:0043139">
    <property type="term" value="F:5'-3' DNA helicase activity"/>
    <property type="evidence" value="ECO:0007669"/>
    <property type="project" value="TreeGrafter"/>
</dbReference>
<dbReference type="EMBL" id="CAJFCV020000006">
    <property type="protein sequence ID" value="CAG9128904.1"/>
    <property type="molecule type" value="Genomic_DNA"/>
</dbReference>
<dbReference type="PANTHER" id="PTHR43788:SF8">
    <property type="entry name" value="DNA-BINDING PROTEIN SMUBP-2"/>
    <property type="match status" value="1"/>
</dbReference>
<evidence type="ECO:0000256" key="3">
    <source>
        <dbReference type="ARBA" id="ARBA00022806"/>
    </source>
</evidence>
<dbReference type="GO" id="GO:0005524">
    <property type="term" value="F:ATP binding"/>
    <property type="evidence" value="ECO:0007669"/>
    <property type="project" value="UniProtKB-KW"/>
</dbReference>
<dbReference type="InterPro" id="IPR050534">
    <property type="entry name" value="Coronavir_polyprotein_1ab"/>
</dbReference>
<protein>
    <submittedName>
        <fullName evidence="6">(pine wood nematode) hypothetical protein</fullName>
    </submittedName>
    <submittedName>
        <fullName evidence="10">AAA_12 domain-containing protein</fullName>
    </submittedName>
</protein>
<name>A0A1I7RJI5_BURXY</name>
<keyword evidence="9" id="KW-1185">Reference proteome</keyword>
<dbReference type="SUPFAM" id="SSF52540">
    <property type="entry name" value="P-loop containing nucleoside triphosphate hydrolases"/>
    <property type="match status" value="1"/>
</dbReference>
<dbReference type="Gene3D" id="3.40.50.300">
    <property type="entry name" value="P-loop containing nucleotide triphosphate hydrolases"/>
    <property type="match status" value="1"/>
</dbReference>
<gene>
    <name evidence="6" type="ORF">BXYJ_LOCUS13689</name>
</gene>
<reference evidence="10" key="1">
    <citation type="submission" date="2016-11" db="UniProtKB">
        <authorList>
            <consortium name="WormBaseParasite"/>
        </authorList>
    </citation>
    <scope>IDENTIFICATION</scope>
</reference>
<feature type="domain" description="DNA2/NAM7 helicase-like C-terminal" evidence="5">
    <location>
        <begin position="260"/>
        <end position="363"/>
    </location>
</feature>
<evidence type="ECO:0000256" key="4">
    <source>
        <dbReference type="ARBA" id="ARBA00022840"/>
    </source>
</evidence>
<dbReference type="Proteomes" id="UP000659654">
    <property type="component" value="Unassembled WGS sequence"/>
</dbReference>
<dbReference type="EMBL" id="CAJFDI010000006">
    <property type="protein sequence ID" value="CAD5233598.1"/>
    <property type="molecule type" value="Genomic_DNA"/>
</dbReference>
<dbReference type="WBParaSite" id="BXY_0086700.1">
    <property type="protein sequence ID" value="BXY_0086700.1"/>
    <property type="gene ID" value="BXY_0086700"/>
</dbReference>
<dbReference type="Proteomes" id="UP000095284">
    <property type="component" value="Unplaced"/>
</dbReference>
<keyword evidence="3" id="KW-0347">Helicase</keyword>
<reference evidence="7" key="2">
    <citation type="submission" date="2020-08" db="EMBL/GenBank/DDBJ databases">
        <authorList>
            <person name="Kikuchi T."/>
        </authorList>
    </citation>
    <scope>NUCLEOTIDE SEQUENCE</scope>
    <source>
        <strain evidence="6">Ka4C1</strain>
    </source>
</reference>
<sequence>MYGFIGDDTLATFPVFLRDWLNNFNSPLKAQIEVIDRGLVTRNMLSTFNKLLSEQNRISEVQLNADYEGYQHHVMSYNVVLRRTTVCYSTRNNAALEIAKRAVRLCTELQLRHSEIVPEGPSVVRFQMSHLHIFDTRQTPEVSPYVSFGKTIPTEIGIVFSSLGNHPCSALKKWSPQMIMVDETTMANHEGFINMMMQVNCTAQVNQSGNNALPKRMMLFGDPFQMKWRFPEPSYVNEDLVHTTGTNFAATALSLARIIAATVQENGMMIPPSDIAIITPYRMQETTLHSMHQQHFNDLRELGIYNIDGTPSLEFEVVILDLTRTLPGGFMAGKIHGYPSHDDFDRFVVGITRPRRALIVLGGDDVNRPDFNPNHNAIDYLYLHTMELYKNETSITSTTRRRTMTS</sequence>
<keyword evidence="2" id="KW-0378">Hydrolase</keyword>
<dbReference type="GO" id="GO:0016787">
    <property type="term" value="F:hydrolase activity"/>
    <property type="evidence" value="ECO:0007669"/>
    <property type="project" value="UniProtKB-KW"/>
</dbReference>
<evidence type="ECO:0000313" key="6">
    <source>
        <dbReference type="EMBL" id="CAD5233598.1"/>
    </source>
</evidence>
<dbReference type="SMR" id="A0A1I7RJI5"/>
<evidence type="ECO:0000259" key="5">
    <source>
        <dbReference type="Pfam" id="PF13087"/>
    </source>
</evidence>
<evidence type="ECO:0000313" key="10">
    <source>
        <dbReference type="WBParaSite" id="BXY_0086700.1"/>
    </source>
</evidence>
<dbReference type="AlphaFoldDB" id="A0A1I7RJI5"/>
<keyword evidence="1" id="KW-0547">Nucleotide-binding</keyword>
<organism evidence="8 10">
    <name type="scientific">Bursaphelenchus xylophilus</name>
    <name type="common">Pinewood nematode worm</name>
    <name type="synonym">Aphelenchoides xylophilus</name>
    <dbReference type="NCBI Taxonomy" id="6326"/>
    <lineage>
        <taxon>Eukaryota</taxon>
        <taxon>Metazoa</taxon>
        <taxon>Ecdysozoa</taxon>
        <taxon>Nematoda</taxon>
        <taxon>Chromadorea</taxon>
        <taxon>Rhabditida</taxon>
        <taxon>Tylenchina</taxon>
        <taxon>Tylenchomorpha</taxon>
        <taxon>Aphelenchoidea</taxon>
        <taxon>Aphelenchoididae</taxon>
        <taxon>Bursaphelenchus</taxon>
    </lineage>
</organism>
<evidence type="ECO:0000256" key="2">
    <source>
        <dbReference type="ARBA" id="ARBA00022801"/>
    </source>
</evidence>
<evidence type="ECO:0000256" key="1">
    <source>
        <dbReference type="ARBA" id="ARBA00022741"/>
    </source>
</evidence>
<evidence type="ECO:0000313" key="9">
    <source>
        <dbReference type="Proteomes" id="UP000659654"/>
    </source>
</evidence>
<dbReference type="Pfam" id="PF13087">
    <property type="entry name" value="AAA_12"/>
    <property type="match status" value="1"/>
</dbReference>